<sequence length="234" mass="25965">MSIGVLHGSMPQTGRIVVISGIDGAGKSTVVESLAARLATTQRVTLVRGGKPQAAWLESLRLGLRKSSTDGGTGRSQARHKTRIFCDAFPGIVLALLRWRLSRRARRLALAGVTVVADRWPTLEYGMMDGPKIARDQPGLNGAILRLLAGWESAIYRRVEPADVAFFLVVDESTAIRRNAERVKAGKESTEDIRRRYRENLDYQPIAHRVERIDNSGTLAEVLALLERDLERER</sequence>
<dbReference type="SUPFAM" id="SSF52540">
    <property type="entry name" value="P-loop containing nucleoside triphosphate hydrolases"/>
    <property type="match status" value="1"/>
</dbReference>
<keyword evidence="2" id="KW-1185">Reference proteome</keyword>
<proteinExistence type="predicted"/>
<evidence type="ECO:0000313" key="2">
    <source>
        <dbReference type="Proteomes" id="UP001320168"/>
    </source>
</evidence>
<protein>
    <recommendedName>
        <fullName evidence="3">Thymidylate kinase</fullName>
    </recommendedName>
</protein>
<reference evidence="1 2" key="1">
    <citation type="journal article" date="2021" name="Front. Microbiol.">
        <title>Aerobic Denitrification and Heterotrophic Sulfur Oxidation in the Genus Halomonas Revealed by Six Novel Species Characterizations and Genome-Based Analysis.</title>
        <authorList>
            <person name="Wang L."/>
            <person name="Shao Z."/>
        </authorList>
    </citation>
    <scope>NUCLEOTIDE SEQUENCE [LARGE SCALE GENOMIC DNA]</scope>
    <source>
        <strain evidence="1 2">MCCC 1A11081</strain>
    </source>
</reference>
<evidence type="ECO:0000313" key="1">
    <source>
        <dbReference type="EMBL" id="MCE8002453.1"/>
    </source>
</evidence>
<accession>A0ABS9A2D0</accession>
<evidence type="ECO:0008006" key="3">
    <source>
        <dbReference type="Google" id="ProtNLM"/>
    </source>
</evidence>
<dbReference type="InterPro" id="IPR027417">
    <property type="entry name" value="P-loop_NTPase"/>
</dbReference>
<organism evidence="1 2">
    <name type="scientific">Billgrantia ethanolica</name>
    <dbReference type="NCBI Taxonomy" id="2733486"/>
    <lineage>
        <taxon>Bacteria</taxon>
        <taxon>Pseudomonadati</taxon>
        <taxon>Pseudomonadota</taxon>
        <taxon>Gammaproteobacteria</taxon>
        <taxon>Oceanospirillales</taxon>
        <taxon>Halomonadaceae</taxon>
        <taxon>Billgrantia</taxon>
    </lineage>
</organism>
<name>A0ABS9A2D0_9GAMM</name>
<dbReference type="Proteomes" id="UP001320168">
    <property type="component" value="Unassembled WGS sequence"/>
</dbReference>
<comment type="caution">
    <text evidence="1">The sequence shown here is derived from an EMBL/GenBank/DDBJ whole genome shotgun (WGS) entry which is preliminary data.</text>
</comment>
<gene>
    <name evidence="1" type="ORF">HOP53_06340</name>
</gene>
<dbReference type="EMBL" id="JABFTX010000001">
    <property type="protein sequence ID" value="MCE8002453.1"/>
    <property type="molecule type" value="Genomic_DNA"/>
</dbReference>
<dbReference type="RefSeq" id="WP_234269229.1">
    <property type="nucleotide sequence ID" value="NZ_JABFTX010000001.1"/>
</dbReference>
<dbReference type="Gene3D" id="3.40.50.300">
    <property type="entry name" value="P-loop containing nucleotide triphosphate hydrolases"/>
    <property type="match status" value="1"/>
</dbReference>